<protein>
    <submittedName>
        <fullName evidence="2">Uncharacterized protein</fullName>
    </submittedName>
</protein>
<gene>
    <name evidence="2" type="ORF">RRF57_009292</name>
</gene>
<dbReference type="Gene3D" id="1.25.40.10">
    <property type="entry name" value="Tetratricopeptide repeat domain"/>
    <property type="match status" value="1"/>
</dbReference>
<proteinExistence type="predicted"/>
<dbReference type="EMBL" id="JAWHQM010000033">
    <property type="protein sequence ID" value="KAK5633578.1"/>
    <property type="molecule type" value="Genomic_DNA"/>
</dbReference>
<reference evidence="2 3" key="1">
    <citation type="submission" date="2023-10" db="EMBL/GenBank/DDBJ databases">
        <title>Draft genome sequence of Xylaria bambusicola isolate GMP-LS, the root and basal stem rot pathogen of sugarcane in Indonesia.</title>
        <authorList>
            <person name="Selvaraj P."/>
            <person name="Muralishankar V."/>
            <person name="Muruganantham S."/>
            <person name="Sp S."/>
            <person name="Haryani S."/>
            <person name="Lau K.J.X."/>
            <person name="Naqvi N.I."/>
        </authorList>
    </citation>
    <scope>NUCLEOTIDE SEQUENCE [LARGE SCALE GENOMIC DNA]</scope>
    <source>
        <strain evidence="2">GMP-LS</strain>
    </source>
</reference>
<sequence length="184" mass="20104">MTLGITAFDLTPAEKHAAIGQIRSLALGAGALVARAKKQPTPSPHDYTEALDLVDRALILATDADACDASLAPLATCYLYKGHIHLALNDFEEARAAYLQAASSETRRFTDTETSRDEAKRLLDNWDETIKTAQRDSGYESEDEQPGERFVHTMGNGIMLPGTVRPGPVKRPVFKTAPKDHDIK</sequence>
<evidence type="ECO:0000256" key="1">
    <source>
        <dbReference type="SAM" id="MobiDB-lite"/>
    </source>
</evidence>
<comment type="caution">
    <text evidence="2">The sequence shown here is derived from an EMBL/GenBank/DDBJ whole genome shotgun (WGS) entry which is preliminary data.</text>
</comment>
<feature type="region of interest" description="Disordered" evidence="1">
    <location>
        <begin position="161"/>
        <end position="184"/>
    </location>
</feature>
<dbReference type="InterPro" id="IPR011990">
    <property type="entry name" value="TPR-like_helical_dom_sf"/>
</dbReference>
<organism evidence="2 3">
    <name type="scientific">Xylaria bambusicola</name>
    <dbReference type="NCBI Taxonomy" id="326684"/>
    <lineage>
        <taxon>Eukaryota</taxon>
        <taxon>Fungi</taxon>
        <taxon>Dikarya</taxon>
        <taxon>Ascomycota</taxon>
        <taxon>Pezizomycotina</taxon>
        <taxon>Sordariomycetes</taxon>
        <taxon>Xylariomycetidae</taxon>
        <taxon>Xylariales</taxon>
        <taxon>Xylariaceae</taxon>
        <taxon>Xylaria</taxon>
    </lineage>
</organism>
<accession>A0AAN7ZBV7</accession>
<dbReference type="AlphaFoldDB" id="A0AAN7ZBV7"/>
<dbReference type="Proteomes" id="UP001305414">
    <property type="component" value="Unassembled WGS sequence"/>
</dbReference>
<evidence type="ECO:0000313" key="3">
    <source>
        <dbReference type="Proteomes" id="UP001305414"/>
    </source>
</evidence>
<keyword evidence="3" id="KW-1185">Reference proteome</keyword>
<evidence type="ECO:0000313" key="2">
    <source>
        <dbReference type="EMBL" id="KAK5633578.1"/>
    </source>
</evidence>
<name>A0AAN7ZBV7_9PEZI</name>
<dbReference type="SUPFAM" id="SSF48452">
    <property type="entry name" value="TPR-like"/>
    <property type="match status" value="1"/>
</dbReference>